<dbReference type="InterPro" id="IPR004087">
    <property type="entry name" value="KH_dom"/>
</dbReference>
<dbReference type="OrthoDB" id="1937934at2759"/>
<feature type="compositionally biased region" description="Low complexity" evidence="3">
    <location>
        <begin position="785"/>
        <end position="799"/>
    </location>
</feature>
<feature type="compositionally biased region" description="Basic and acidic residues" evidence="3">
    <location>
        <begin position="107"/>
        <end position="124"/>
    </location>
</feature>
<dbReference type="CDD" id="cd22456">
    <property type="entry name" value="KH-I_Rnc1_rpt2"/>
    <property type="match status" value="1"/>
</dbReference>
<proteinExistence type="predicted"/>
<dbReference type="SMART" id="SM00322">
    <property type="entry name" value="KH"/>
    <property type="match status" value="2"/>
</dbReference>
<feature type="domain" description="K Homology" evidence="4">
    <location>
        <begin position="468"/>
        <end position="538"/>
    </location>
</feature>
<dbReference type="CDD" id="cd22455">
    <property type="entry name" value="KH-I_Rnc1_rpt1"/>
    <property type="match status" value="1"/>
</dbReference>
<dbReference type="InterPro" id="IPR004088">
    <property type="entry name" value="KH_dom_type_1"/>
</dbReference>
<dbReference type="Proteomes" id="UP001151582">
    <property type="component" value="Unassembled WGS sequence"/>
</dbReference>
<evidence type="ECO:0000256" key="1">
    <source>
        <dbReference type="ARBA" id="ARBA00022737"/>
    </source>
</evidence>
<evidence type="ECO:0000259" key="4">
    <source>
        <dbReference type="SMART" id="SM00322"/>
    </source>
</evidence>
<feature type="compositionally biased region" description="Polar residues" evidence="3">
    <location>
        <begin position="922"/>
        <end position="952"/>
    </location>
</feature>
<feature type="compositionally biased region" description="Low complexity" evidence="3">
    <location>
        <begin position="63"/>
        <end position="77"/>
    </location>
</feature>
<evidence type="ECO:0000256" key="2">
    <source>
        <dbReference type="PROSITE-ProRule" id="PRU00117"/>
    </source>
</evidence>
<feature type="compositionally biased region" description="Polar residues" evidence="3">
    <location>
        <begin position="41"/>
        <end position="59"/>
    </location>
</feature>
<dbReference type="PANTHER" id="PTHR10288">
    <property type="entry name" value="KH DOMAIN CONTAINING RNA BINDING PROTEIN"/>
    <property type="match status" value="1"/>
</dbReference>
<gene>
    <name evidence="5" type="primary">HEK2</name>
    <name evidence="5" type="ORF">H4R34_002709</name>
</gene>
<protein>
    <submittedName>
        <fullName evidence="5">RNA binding protein, heterogenous nuclear RNP-K like protein</fullName>
    </submittedName>
</protein>
<keyword evidence="1" id="KW-0677">Repeat</keyword>
<sequence>MASSPGNTFSPTIRARKAKATSVSFEHSAASAARQALRSQITNNQLAQAKSTGPSSQQVPVAPTTTTTSSSLLTEPTPGAPTVSSGPSVAKPTSELHSGVRVVTSHPDADQGSSHRLESGDRRATSTTQRLDAASHPHAFLFERSHIFGSTEASGDPSVRPSPPPGTSALQLPLGSFPGRKDSTGSGIGHGASHGLGLSSADLTPSFRSPSAPLGEGSNLAPSRPFSHETPSLRQDKREGMSRLGRLNLDTTQFDSQNPFANGPATASRLHFSHDRTLSTLTTTRPESDEFALPPSAPAHILAHPPLGYSQGRDGRGLLNQFGASHHSTHLSEDNVLLFNASRLTESARVDGRADHPVSSNSRFAASTAEESGQNALALGPDGLQSRGGAPGTVTDVGLLTQNVRRFSLSSDQRPPETRDSQLPPTDGPPHGTLGARNPDGSAHGPTVSGAALYAGCNGSTAATRVESHLILRALVNSKEAGVIIGKNGSNVARLRTLFGVKAGVSKAVPNAPERILTVSGRYDQVANAYALLAQTLLENPITAPTAITGVVSPSGITNGRFPPYPTSPVQNHLTTVRILISHNLMGTVIGRQGLKIKHIQELSGARMDAQKEMLPQSTERVVEIQGTIKAIRIALEEVGKCLIEDVERGMGSVLYNPATRVPSISSNCNPYVCQVRVPAFSGPTPNGDLGQLSPASMHPSASNDSLSHANRNPSTPLNGPSGANMSKPRPRQFDEPHAVDGWPTDSAPLSLRYPGQSPGAAADPTRVNGVYPFPHGGPPPPTHTPGYPGPAFGMGEPPYQHHPPPFGGPPSTMGPMPMGPHGGGYQPTGPHHPLPPHPHLQGPLPPPAGYGHPALFQRPGGYPFAAYPTSAPMYPAYMSAAGMAVPPPYPQHQHQHHFHHPQSSPLTSSTSPSGTNTSSPYPATSMYSYPYSQPYTNPSVSLANRSNSHEGSSPKAGGDGSGLHHPPS</sequence>
<name>A0A9W8B8Z3_9FUNG</name>
<feature type="region of interest" description="Disordered" evidence="3">
    <location>
        <begin position="348"/>
        <end position="395"/>
    </location>
</feature>
<feature type="region of interest" description="Disordered" evidence="3">
    <location>
        <begin position="1"/>
        <end position="21"/>
    </location>
</feature>
<feature type="domain" description="K Homology" evidence="4">
    <location>
        <begin position="573"/>
        <end position="644"/>
    </location>
</feature>
<dbReference type="SUPFAM" id="SSF54791">
    <property type="entry name" value="Eukaryotic type KH-domain (KH-domain type I)"/>
    <property type="match status" value="2"/>
</dbReference>
<dbReference type="PROSITE" id="PS50084">
    <property type="entry name" value="KH_TYPE_1"/>
    <property type="match status" value="2"/>
</dbReference>
<feature type="compositionally biased region" description="Low complexity" evidence="3">
    <location>
        <begin position="902"/>
        <end position="921"/>
    </location>
</feature>
<evidence type="ECO:0000313" key="6">
    <source>
        <dbReference type="Proteomes" id="UP001151582"/>
    </source>
</evidence>
<feature type="region of interest" description="Disordered" evidence="3">
    <location>
        <begin position="41"/>
        <end position="133"/>
    </location>
</feature>
<dbReference type="EMBL" id="JANBQB010000203">
    <property type="protein sequence ID" value="KAJ1979756.1"/>
    <property type="molecule type" value="Genomic_DNA"/>
</dbReference>
<comment type="caution">
    <text evidence="5">The sequence shown here is derived from an EMBL/GenBank/DDBJ whole genome shotgun (WGS) entry which is preliminary data.</text>
</comment>
<feature type="region of interest" description="Disordered" evidence="3">
    <location>
        <begin position="407"/>
        <end position="447"/>
    </location>
</feature>
<dbReference type="AlphaFoldDB" id="A0A9W8B8Z3"/>
<feature type="region of interest" description="Disordered" evidence="3">
    <location>
        <begin position="685"/>
        <end position="849"/>
    </location>
</feature>
<organism evidence="5 6">
    <name type="scientific">Dimargaris verticillata</name>
    <dbReference type="NCBI Taxonomy" id="2761393"/>
    <lineage>
        <taxon>Eukaryota</taxon>
        <taxon>Fungi</taxon>
        <taxon>Fungi incertae sedis</taxon>
        <taxon>Zoopagomycota</taxon>
        <taxon>Kickxellomycotina</taxon>
        <taxon>Dimargaritomycetes</taxon>
        <taxon>Dimargaritales</taxon>
        <taxon>Dimargaritaceae</taxon>
        <taxon>Dimargaris</taxon>
    </lineage>
</organism>
<feature type="compositionally biased region" description="Polar residues" evidence="3">
    <location>
        <begin position="1"/>
        <end position="11"/>
    </location>
</feature>
<feature type="compositionally biased region" description="Polar residues" evidence="3">
    <location>
        <begin position="358"/>
        <end position="375"/>
    </location>
</feature>
<feature type="compositionally biased region" description="Polar residues" evidence="3">
    <location>
        <begin position="700"/>
        <end position="725"/>
    </location>
</feature>
<keyword evidence="2" id="KW-0694">RNA-binding</keyword>
<reference evidence="5" key="1">
    <citation type="submission" date="2022-07" db="EMBL/GenBank/DDBJ databases">
        <title>Phylogenomic reconstructions and comparative analyses of Kickxellomycotina fungi.</title>
        <authorList>
            <person name="Reynolds N.K."/>
            <person name="Stajich J.E."/>
            <person name="Barry K."/>
            <person name="Grigoriev I.V."/>
            <person name="Crous P."/>
            <person name="Smith M.E."/>
        </authorList>
    </citation>
    <scope>NUCLEOTIDE SEQUENCE</scope>
    <source>
        <strain evidence="5">RSA 567</strain>
    </source>
</reference>
<feature type="region of interest" description="Disordered" evidence="3">
    <location>
        <begin position="888"/>
        <end position="969"/>
    </location>
</feature>
<accession>A0A9W8B8Z3</accession>
<dbReference type="InterPro" id="IPR036612">
    <property type="entry name" value="KH_dom_type_1_sf"/>
</dbReference>
<feature type="region of interest" description="Disordered" evidence="3">
    <location>
        <begin position="151"/>
        <end position="239"/>
    </location>
</feature>
<feature type="compositionally biased region" description="Pro residues" evidence="3">
    <location>
        <begin position="831"/>
        <end position="849"/>
    </location>
</feature>
<dbReference type="Gene3D" id="3.30.1370.10">
    <property type="entry name" value="K Homology domain, type 1"/>
    <property type="match status" value="2"/>
</dbReference>
<keyword evidence="6" id="KW-1185">Reference proteome</keyword>
<dbReference type="Pfam" id="PF00013">
    <property type="entry name" value="KH_1"/>
    <property type="match status" value="2"/>
</dbReference>
<evidence type="ECO:0000256" key="3">
    <source>
        <dbReference type="SAM" id="MobiDB-lite"/>
    </source>
</evidence>
<evidence type="ECO:0000313" key="5">
    <source>
        <dbReference type="EMBL" id="KAJ1979756.1"/>
    </source>
</evidence>
<dbReference type="GO" id="GO:0003723">
    <property type="term" value="F:RNA binding"/>
    <property type="evidence" value="ECO:0007669"/>
    <property type="project" value="UniProtKB-UniRule"/>
</dbReference>